<dbReference type="Gene3D" id="3.20.20.70">
    <property type="entry name" value="Aldolase class I"/>
    <property type="match status" value="1"/>
</dbReference>
<dbReference type="EMBL" id="JAAWVT010000001">
    <property type="protein sequence ID" value="NKG19659.1"/>
    <property type="molecule type" value="Genomic_DNA"/>
</dbReference>
<comment type="catalytic activity">
    <reaction evidence="1 9">
        <text>N-(5-phospho-beta-D-ribosyl)anthranilate = 1-(2-carboxyphenylamino)-1-deoxy-D-ribulose 5-phosphate</text>
        <dbReference type="Rhea" id="RHEA:21540"/>
        <dbReference type="ChEBI" id="CHEBI:18277"/>
        <dbReference type="ChEBI" id="CHEBI:58613"/>
        <dbReference type="EC" id="5.3.1.24"/>
    </reaction>
</comment>
<comment type="pathway">
    <text evidence="2 9">Amino-acid biosynthesis; L-tryptophan biosynthesis; L-tryptophan from chorismate: step 3/5.</text>
</comment>
<dbReference type="InterPro" id="IPR001240">
    <property type="entry name" value="PRAI_dom"/>
</dbReference>
<evidence type="ECO:0000256" key="8">
    <source>
        <dbReference type="ARBA" id="ARBA00023235"/>
    </source>
</evidence>
<gene>
    <name evidence="9" type="primary">trpF</name>
    <name evidence="11" type="ORF">HED64_02910</name>
</gene>
<evidence type="ECO:0000256" key="9">
    <source>
        <dbReference type="HAMAP-Rule" id="MF_00135"/>
    </source>
</evidence>
<dbReference type="EC" id="5.3.1.24" evidence="3 9"/>
<sequence length="226" mass="23594">METKATTEPTRKNRVNHELYVKICGLSTPETVAAAVTAGANAVGFVFAPGSPRTVGPDLAKELIANVPGHIETVGVFRNQPVDTVLELARRSGVDTVQLHGDESVADSERIQAQGFGILRALSINSYRALDDAQRSRWETGRILLDAVEPGAGVTFDAADLVDAPPAGTWILAGGLNPGNVAHLVATLNPAGVDVSSGVESSRGIKDSELIRAFITAARSATDSTS</sequence>
<comment type="similarity">
    <text evidence="9">Belongs to the TrpF family.</text>
</comment>
<dbReference type="InterPro" id="IPR013785">
    <property type="entry name" value="Aldolase_TIM"/>
</dbReference>
<accession>A0ABX1G126</accession>
<dbReference type="PANTHER" id="PTHR42894:SF1">
    <property type="entry name" value="N-(5'-PHOSPHORIBOSYL)ANTHRANILATE ISOMERASE"/>
    <property type="match status" value="1"/>
</dbReference>
<evidence type="ECO:0000256" key="6">
    <source>
        <dbReference type="ARBA" id="ARBA00022822"/>
    </source>
</evidence>
<organism evidence="11 12">
    <name type="scientific">Paeniglutamicibacter terrestris</name>
    <dbReference type="NCBI Taxonomy" id="2723403"/>
    <lineage>
        <taxon>Bacteria</taxon>
        <taxon>Bacillati</taxon>
        <taxon>Actinomycetota</taxon>
        <taxon>Actinomycetes</taxon>
        <taxon>Micrococcales</taxon>
        <taxon>Micrococcaceae</taxon>
        <taxon>Paeniglutamicibacter</taxon>
    </lineage>
</organism>
<evidence type="ECO:0000259" key="10">
    <source>
        <dbReference type="Pfam" id="PF00697"/>
    </source>
</evidence>
<evidence type="ECO:0000256" key="3">
    <source>
        <dbReference type="ARBA" id="ARBA00012572"/>
    </source>
</evidence>
<evidence type="ECO:0000313" key="12">
    <source>
        <dbReference type="Proteomes" id="UP000746595"/>
    </source>
</evidence>
<dbReference type="SUPFAM" id="SSF51366">
    <property type="entry name" value="Ribulose-phoshate binding barrel"/>
    <property type="match status" value="1"/>
</dbReference>
<evidence type="ECO:0000256" key="1">
    <source>
        <dbReference type="ARBA" id="ARBA00001164"/>
    </source>
</evidence>
<evidence type="ECO:0000256" key="7">
    <source>
        <dbReference type="ARBA" id="ARBA00023141"/>
    </source>
</evidence>
<keyword evidence="5 9" id="KW-0028">Amino-acid biosynthesis</keyword>
<keyword evidence="8 9" id="KW-0413">Isomerase</keyword>
<dbReference type="HAMAP" id="MF_00135">
    <property type="entry name" value="PRAI"/>
    <property type="match status" value="1"/>
</dbReference>
<evidence type="ECO:0000313" key="11">
    <source>
        <dbReference type="EMBL" id="NKG19659.1"/>
    </source>
</evidence>
<dbReference type="Pfam" id="PF00697">
    <property type="entry name" value="PRAI"/>
    <property type="match status" value="1"/>
</dbReference>
<evidence type="ECO:0000256" key="5">
    <source>
        <dbReference type="ARBA" id="ARBA00022605"/>
    </source>
</evidence>
<dbReference type="InterPro" id="IPR011060">
    <property type="entry name" value="RibuloseP-bd_barrel"/>
</dbReference>
<feature type="domain" description="N-(5'phosphoribosyl) anthranilate isomerase (PRAI)" evidence="10">
    <location>
        <begin position="21"/>
        <end position="216"/>
    </location>
</feature>
<dbReference type="InterPro" id="IPR044643">
    <property type="entry name" value="TrpF_fam"/>
</dbReference>
<keyword evidence="12" id="KW-1185">Reference proteome</keyword>
<keyword evidence="7 9" id="KW-0057">Aromatic amino acid biosynthesis</keyword>
<name>A0ABX1G126_9MICC</name>
<dbReference type="CDD" id="cd00405">
    <property type="entry name" value="PRAI"/>
    <property type="match status" value="1"/>
</dbReference>
<dbReference type="RefSeq" id="WP_168150578.1">
    <property type="nucleotide sequence ID" value="NZ_JAAWVT010000001.1"/>
</dbReference>
<protein>
    <recommendedName>
        <fullName evidence="4 9">N-(5'-phosphoribosyl)anthranilate isomerase</fullName>
        <shortName evidence="9">PRAI</shortName>
        <ecNumber evidence="3 9">5.3.1.24</ecNumber>
    </recommendedName>
</protein>
<keyword evidence="6 9" id="KW-0822">Tryptophan biosynthesis</keyword>
<comment type="caution">
    <text evidence="11">The sequence shown here is derived from an EMBL/GenBank/DDBJ whole genome shotgun (WGS) entry which is preliminary data.</text>
</comment>
<dbReference type="PANTHER" id="PTHR42894">
    <property type="entry name" value="N-(5'-PHOSPHORIBOSYL)ANTHRANILATE ISOMERASE"/>
    <property type="match status" value="1"/>
</dbReference>
<dbReference type="GO" id="GO:0016853">
    <property type="term" value="F:isomerase activity"/>
    <property type="evidence" value="ECO:0007669"/>
    <property type="project" value="UniProtKB-KW"/>
</dbReference>
<evidence type="ECO:0000256" key="2">
    <source>
        <dbReference type="ARBA" id="ARBA00004664"/>
    </source>
</evidence>
<evidence type="ECO:0000256" key="4">
    <source>
        <dbReference type="ARBA" id="ARBA00022272"/>
    </source>
</evidence>
<reference evidence="11 12" key="1">
    <citation type="submission" date="2020-04" db="EMBL/GenBank/DDBJ databases">
        <title>Paeniglutamicibacter sp. ANT13_2, a novel actinomycete isolated from sediment in Antarctica.</title>
        <authorList>
            <person name="Sakdapetsiri C."/>
            <person name="Pinyakong O."/>
        </authorList>
    </citation>
    <scope>NUCLEOTIDE SEQUENCE [LARGE SCALE GENOMIC DNA]</scope>
    <source>
        <strain evidence="11 12">ANT13_2</strain>
    </source>
</reference>
<proteinExistence type="inferred from homology"/>
<dbReference type="Proteomes" id="UP000746595">
    <property type="component" value="Unassembled WGS sequence"/>
</dbReference>